<comment type="caution">
    <text evidence="7">The sequence shown here is derived from an EMBL/GenBank/DDBJ whole genome shotgun (WGS) entry which is preliminary data.</text>
</comment>
<accession>A0ABP8QLF9</accession>
<dbReference type="GO" id="GO:0005524">
    <property type="term" value="F:ATP binding"/>
    <property type="evidence" value="ECO:0007669"/>
    <property type="project" value="UniProtKB-KW"/>
</dbReference>
<keyword evidence="1" id="KW-0813">Transport</keyword>
<dbReference type="InterPro" id="IPR003593">
    <property type="entry name" value="AAA+_ATPase"/>
</dbReference>
<dbReference type="EMBL" id="BAABFC010000022">
    <property type="protein sequence ID" value="GAA4503013.1"/>
    <property type="molecule type" value="Genomic_DNA"/>
</dbReference>
<dbReference type="RefSeq" id="WP_345014352.1">
    <property type="nucleotide sequence ID" value="NZ_BAABFC010000022.1"/>
</dbReference>
<evidence type="ECO:0000259" key="6">
    <source>
        <dbReference type="PROSITE" id="PS50893"/>
    </source>
</evidence>
<keyword evidence="4" id="KW-1278">Translocase</keyword>
<dbReference type="PROSITE" id="PS50893">
    <property type="entry name" value="ABC_TRANSPORTER_2"/>
    <property type="match status" value="1"/>
</dbReference>
<proteinExistence type="predicted"/>
<keyword evidence="8" id="KW-1185">Reference proteome</keyword>
<evidence type="ECO:0000256" key="5">
    <source>
        <dbReference type="ARBA" id="ARBA00037066"/>
    </source>
</evidence>
<gene>
    <name evidence="7" type="ORF">GCM10023095_28660</name>
</gene>
<dbReference type="SMART" id="SM00382">
    <property type="entry name" value="AAA"/>
    <property type="match status" value="1"/>
</dbReference>
<protein>
    <submittedName>
        <fullName evidence="7">ATP-binding cassette domain-containing protein</fullName>
    </submittedName>
</protein>
<dbReference type="InterPro" id="IPR027417">
    <property type="entry name" value="P-loop_NTPase"/>
</dbReference>
<evidence type="ECO:0000256" key="4">
    <source>
        <dbReference type="ARBA" id="ARBA00022967"/>
    </source>
</evidence>
<evidence type="ECO:0000313" key="7">
    <source>
        <dbReference type="EMBL" id="GAA4503013.1"/>
    </source>
</evidence>
<organism evidence="7 8">
    <name type="scientific">Pseudaeromonas paramecii</name>
    <dbReference type="NCBI Taxonomy" id="2138166"/>
    <lineage>
        <taxon>Bacteria</taxon>
        <taxon>Pseudomonadati</taxon>
        <taxon>Pseudomonadota</taxon>
        <taxon>Gammaproteobacteria</taxon>
        <taxon>Aeromonadales</taxon>
        <taxon>Aeromonadaceae</taxon>
        <taxon>Pseudaeromonas</taxon>
    </lineage>
</organism>
<sequence length="249" mass="26622">MLSLSEFAIPGRLQPMSLTLPAEGITALLGPNGSGKSSLLLGLANLLPFSGEARFAGQDLRRWSMAAAACQRTLLPQRGEAPLALACHQVIALGAAPLGGMSPALIRAAGELSERLEVTGLLARSFGQLSGGEQQRVLLVKTLLQIWPATNPAARWLLLDEPLTGLDWHHQLQLLTLLEELAAGGLAVWLSLHDVNLAVRHAQQILCLKNGRLLGRGGVESVDEGLIQALYGVKTERLLHQGRPLFVSR</sequence>
<dbReference type="PANTHER" id="PTHR42794:SF1">
    <property type="entry name" value="HEMIN IMPORT ATP-BINDING PROTEIN HMUV"/>
    <property type="match status" value="1"/>
</dbReference>
<dbReference type="Pfam" id="PF00005">
    <property type="entry name" value="ABC_tran"/>
    <property type="match status" value="1"/>
</dbReference>
<dbReference type="Gene3D" id="3.40.50.300">
    <property type="entry name" value="P-loop containing nucleotide triphosphate hydrolases"/>
    <property type="match status" value="1"/>
</dbReference>
<dbReference type="Proteomes" id="UP001501321">
    <property type="component" value="Unassembled WGS sequence"/>
</dbReference>
<feature type="domain" description="ABC transporter" evidence="6">
    <location>
        <begin position="2"/>
        <end position="235"/>
    </location>
</feature>
<keyword evidence="2" id="KW-0547">Nucleotide-binding</keyword>
<evidence type="ECO:0000256" key="1">
    <source>
        <dbReference type="ARBA" id="ARBA00022448"/>
    </source>
</evidence>
<evidence type="ECO:0000256" key="3">
    <source>
        <dbReference type="ARBA" id="ARBA00022840"/>
    </source>
</evidence>
<evidence type="ECO:0000313" key="8">
    <source>
        <dbReference type="Proteomes" id="UP001501321"/>
    </source>
</evidence>
<name>A0ABP8QLF9_9GAMM</name>
<dbReference type="PROSITE" id="PS00211">
    <property type="entry name" value="ABC_TRANSPORTER_1"/>
    <property type="match status" value="1"/>
</dbReference>
<reference evidence="8" key="1">
    <citation type="journal article" date="2019" name="Int. J. Syst. Evol. Microbiol.">
        <title>The Global Catalogue of Microorganisms (GCM) 10K type strain sequencing project: providing services to taxonomists for standard genome sequencing and annotation.</title>
        <authorList>
            <consortium name="The Broad Institute Genomics Platform"/>
            <consortium name="The Broad Institute Genome Sequencing Center for Infectious Disease"/>
            <person name="Wu L."/>
            <person name="Ma J."/>
        </authorList>
    </citation>
    <scope>NUCLEOTIDE SEQUENCE [LARGE SCALE GENOMIC DNA]</scope>
    <source>
        <strain evidence="8">JCM 32226</strain>
    </source>
</reference>
<dbReference type="InterPro" id="IPR017871">
    <property type="entry name" value="ABC_transporter-like_CS"/>
</dbReference>
<keyword evidence="3 7" id="KW-0067">ATP-binding</keyword>
<dbReference type="InterPro" id="IPR003439">
    <property type="entry name" value="ABC_transporter-like_ATP-bd"/>
</dbReference>
<dbReference type="PANTHER" id="PTHR42794">
    <property type="entry name" value="HEMIN IMPORT ATP-BINDING PROTEIN HMUV"/>
    <property type="match status" value="1"/>
</dbReference>
<dbReference type="SUPFAM" id="SSF52540">
    <property type="entry name" value="P-loop containing nucleoside triphosphate hydrolases"/>
    <property type="match status" value="1"/>
</dbReference>
<comment type="function">
    <text evidence="5">Part of the ABC transporter complex HmuTUV involved in hemin import. Responsible for energy coupling to the transport system.</text>
</comment>
<evidence type="ECO:0000256" key="2">
    <source>
        <dbReference type="ARBA" id="ARBA00022741"/>
    </source>
</evidence>